<organism evidence="10 11">
    <name type="scientific">Ophiocordyceps australis</name>
    <dbReference type="NCBI Taxonomy" id="1399860"/>
    <lineage>
        <taxon>Eukaryota</taxon>
        <taxon>Fungi</taxon>
        <taxon>Dikarya</taxon>
        <taxon>Ascomycota</taxon>
        <taxon>Pezizomycotina</taxon>
        <taxon>Sordariomycetes</taxon>
        <taxon>Hypocreomycetidae</taxon>
        <taxon>Hypocreales</taxon>
        <taxon>Ophiocordycipitaceae</taxon>
        <taxon>Ophiocordyceps</taxon>
    </lineage>
</organism>
<comment type="subcellular location">
    <subcellularLocation>
        <location evidence="1">Mitochondrion</location>
    </subcellularLocation>
</comment>
<evidence type="ECO:0000259" key="9">
    <source>
        <dbReference type="Pfam" id="PF00177"/>
    </source>
</evidence>
<evidence type="ECO:0000313" key="11">
    <source>
        <dbReference type="Proteomes" id="UP000226192"/>
    </source>
</evidence>
<comment type="caution">
    <text evidence="10">The sequence shown here is derived from an EMBL/GenBank/DDBJ whole genome shotgun (WGS) entry which is preliminary data.</text>
</comment>
<evidence type="ECO:0000256" key="6">
    <source>
        <dbReference type="ARBA" id="ARBA00037226"/>
    </source>
</evidence>
<sequence>MSPRLRLWSACRALALRTRPPPAPIVKPIHPPRAIVRKYTDDANSHLPHTSIQPVQTNAKGPTEAAQETQSAQTDDTKEPEEVVEEAAATSSSFIDTIDDSVLEQMMYGGSTAPRFSKQALTPVQEETLYNEGRIPSADTTEETVAESSVPSSSDTESLIPSSQPRIDKESLKQAEFVPKISQRAHVQDTVTTPGHKFPLPQKPFPADFHLKKRYHPVLDQITRLIMRDGKLSVAQRNIALVLNHLRTSPEPKYNPSIPLLPGTPPASHLPLNPILYLTLALDSVAPLIRVRHLPNAGGGGRSLEVPEPLGIRQRRRIAFKWILNVVNKKPSRGSGRRQFPQRLAEELISIMEGRSGAWEKRRQVHKLGTTARANVLQMSRKK</sequence>
<dbReference type="STRING" id="1399860.A0A2C5XXI6"/>
<dbReference type="AlphaFoldDB" id="A0A2C5XXI6"/>
<dbReference type="InterPro" id="IPR047988">
    <property type="entry name" value="Ribosomal_uS7m_fungi"/>
</dbReference>
<dbReference type="CDD" id="cd14868">
    <property type="entry name" value="uS7_Mitochondria_Fungi"/>
    <property type="match status" value="1"/>
</dbReference>
<comment type="similarity">
    <text evidence="2">Belongs to the universal ribosomal protein uS7 family.</text>
</comment>
<dbReference type="GO" id="GO:1990904">
    <property type="term" value="C:ribonucleoprotein complex"/>
    <property type="evidence" value="ECO:0007669"/>
    <property type="project" value="UniProtKB-KW"/>
</dbReference>
<dbReference type="FunFam" id="1.10.455.10:FF:000006">
    <property type="entry name" value="37S ribosomal protein S7, mitochondrial"/>
    <property type="match status" value="1"/>
</dbReference>
<keyword evidence="3" id="KW-0689">Ribosomal protein</keyword>
<dbReference type="InterPro" id="IPR036823">
    <property type="entry name" value="Ribosomal_uS7_dom_sf"/>
</dbReference>
<feature type="compositionally biased region" description="Polar residues" evidence="8">
    <location>
        <begin position="47"/>
        <end position="74"/>
    </location>
</feature>
<feature type="region of interest" description="Disordered" evidence="8">
    <location>
        <begin position="131"/>
        <end position="168"/>
    </location>
</feature>
<feature type="domain" description="Small ribosomal subunit protein uS7" evidence="9">
    <location>
        <begin position="215"/>
        <end position="373"/>
    </location>
</feature>
<name>A0A2C5XXI6_9HYPO</name>
<dbReference type="Proteomes" id="UP000226192">
    <property type="component" value="Unassembled WGS sequence"/>
</dbReference>
<evidence type="ECO:0000256" key="1">
    <source>
        <dbReference type="ARBA" id="ARBA00004173"/>
    </source>
</evidence>
<dbReference type="OrthoDB" id="9972728at2759"/>
<dbReference type="Gene3D" id="1.10.455.10">
    <property type="entry name" value="Ribosomal protein S7 domain"/>
    <property type="match status" value="1"/>
</dbReference>
<dbReference type="GO" id="GO:0005739">
    <property type="term" value="C:mitochondrion"/>
    <property type="evidence" value="ECO:0007669"/>
    <property type="project" value="UniProtKB-SubCell"/>
</dbReference>
<dbReference type="Pfam" id="PF00177">
    <property type="entry name" value="Ribosomal_S7"/>
    <property type="match status" value="1"/>
</dbReference>
<gene>
    <name evidence="10" type="ORF">CDD81_3381</name>
</gene>
<feature type="region of interest" description="Disordered" evidence="8">
    <location>
        <begin position="44"/>
        <end position="91"/>
    </location>
</feature>
<proteinExistence type="inferred from homology"/>
<reference evidence="10 11" key="1">
    <citation type="submission" date="2017-06" db="EMBL/GenBank/DDBJ databases">
        <title>Ant-infecting Ophiocordyceps genomes reveal a high diversity of potential behavioral manipulation genes and a possible major role for enterotoxins.</title>
        <authorList>
            <person name="De Bekker C."/>
            <person name="Evans H.C."/>
            <person name="Brachmann A."/>
            <person name="Hughes D.P."/>
        </authorList>
    </citation>
    <scope>NUCLEOTIDE SEQUENCE [LARGE SCALE GENOMIC DNA]</scope>
    <source>
        <strain evidence="10 11">Map64</strain>
    </source>
</reference>
<accession>A0A2C5XXI6</accession>
<evidence type="ECO:0000256" key="4">
    <source>
        <dbReference type="ARBA" id="ARBA00023128"/>
    </source>
</evidence>
<keyword evidence="11" id="KW-1185">Reference proteome</keyword>
<evidence type="ECO:0000256" key="5">
    <source>
        <dbReference type="ARBA" id="ARBA00023274"/>
    </source>
</evidence>
<dbReference type="EMBL" id="NJET01000215">
    <property type="protein sequence ID" value="PHH59331.1"/>
    <property type="molecule type" value="Genomic_DNA"/>
</dbReference>
<comment type="function">
    <text evidence="6">Component of the mitochondrial ribosome (mitoribosome), a dedicated translation machinery responsible for the synthesis of mitochondrial genome-encoded proteins, including at least some of the essential transmembrane subunits of the mitochondrial respiratory chain. The mitoribosomes are attached to the mitochondrial inner membrane and translation products are cotranslationally integrated into the membrane.</text>
</comment>
<feature type="compositionally biased region" description="Low complexity" evidence="8">
    <location>
        <begin position="146"/>
        <end position="158"/>
    </location>
</feature>
<evidence type="ECO:0000256" key="7">
    <source>
        <dbReference type="ARBA" id="ARBA00039306"/>
    </source>
</evidence>
<keyword evidence="5" id="KW-0687">Ribonucleoprotein</keyword>
<evidence type="ECO:0000313" key="10">
    <source>
        <dbReference type="EMBL" id="PHH59331.1"/>
    </source>
</evidence>
<evidence type="ECO:0000256" key="3">
    <source>
        <dbReference type="ARBA" id="ARBA00022980"/>
    </source>
</evidence>
<dbReference type="PANTHER" id="PTHR11205">
    <property type="entry name" value="RIBOSOMAL PROTEIN S7"/>
    <property type="match status" value="1"/>
</dbReference>
<protein>
    <recommendedName>
        <fullName evidence="7">Small ribosomal subunit protein uS7m</fullName>
    </recommendedName>
</protein>
<dbReference type="InterPro" id="IPR000235">
    <property type="entry name" value="Ribosomal_uS7"/>
</dbReference>
<evidence type="ECO:0000256" key="8">
    <source>
        <dbReference type="SAM" id="MobiDB-lite"/>
    </source>
</evidence>
<dbReference type="GO" id="GO:0006412">
    <property type="term" value="P:translation"/>
    <property type="evidence" value="ECO:0007669"/>
    <property type="project" value="InterPro"/>
</dbReference>
<evidence type="ECO:0000256" key="2">
    <source>
        <dbReference type="ARBA" id="ARBA00007151"/>
    </source>
</evidence>
<dbReference type="GO" id="GO:0005840">
    <property type="term" value="C:ribosome"/>
    <property type="evidence" value="ECO:0007669"/>
    <property type="project" value="UniProtKB-KW"/>
</dbReference>
<dbReference type="InterPro" id="IPR023798">
    <property type="entry name" value="Ribosomal_uS7_dom"/>
</dbReference>
<dbReference type="SUPFAM" id="SSF47973">
    <property type="entry name" value="Ribosomal protein S7"/>
    <property type="match status" value="1"/>
</dbReference>
<keyword evidence="4" id="KW-0496">Mitochondrion</keyword>